<proteinExistence type="predicted"/>
<dbReference type="GO" id="GO:0043386">
    <property type="term" value="P:mycotoxin biosynthetic process"/>
    <property type="evidence" value="ECO:0007669"/>
    <property type="project" value="UniProtKB-ARBA"/>
</dbReference>
<protein>
    <recommendedName>
        <fullName evidence="3">Cytochrome P450</fullName>
    </recommendedName>
</protein>
<dbReference type="GO" id="GO:0020037">
    <property type="term" value="F:heme binding"/>
    <property type="evidence" value="ECO:0007669"/>
    <property type="project" value="InterPro"/>
</dbReference>
<evidence type="ECO:0000313" key="1">
    <source>
        <dbReference type="EMBL" id="OQE14395.1"/>
    </source>
</evidence>
<accession>A0A1V6SK53</accession>
<dbReference type="InterPro" id="IPR036396">
    <property type="entry name" value="Cyt_P450_sf"/>
</dbReference>
<name>A0A1V6SK53_9EURO</name>
<dbReference type="EMBL" id="MLQL01000038">
    <property type="protein sequence ID" value="OQE14395.1"/>
    <property type="molecule type" value="Genomic_DNA"/>
</dbReference>
<comment type="caution">
    <text evidence="1">The sequence shown here is derived from an EMBL/GenBank/DDBJ whole genome shotgun (WGS) entry which is preliminary data.</text>
</comment>
<dbReference type="AlphaFoldDB" id="A0A1V6SK53"/>
<dbReference type="OrthoDB" id="3934656at2759"/>
<organism evidence="1 2">
    <name type="scientific">Penicillium flavigenum</name>
    <dbReference type="NCBI Taxonomy" id="254877"/>
    <lineage>
        <taxon>Eukaryota</taxon>
        <taxon>Fungi</taxon>
        <taxon>Dikarya</taxon>
        <taxon>Ascomycota</taxon>
        <taxon>Pezizomycotina</taxon>
        <taxon>Eurotiomycetes</taxon>
        <taxon>Eurotiomycetidae</taxon>
        <taxon>Eurotiales</taxon>
        <taxon>Aspergillaceae</taxon>
        <taxon>Penicillium</taxon>
    </lineage>
</organism>
<dbReference type="GO" id="GO:0005506">
    <property type="term" value="F:iron ion binding"/>
    <property type="evidence" value="ECO:0007669"/>
    <property type="project" value="InterPro"/>
</dbReference>
<gene>
    <name evidence="1" type="ORF">PENFLA_c038G00986</name>
</gene>
<dbReference type="PANTHER" id="PTHR24305:SF190">
    <property type="entry name" value="P450, PUTATIVE (EUROFUNG)-RELATED"/>
    <property type="match status" value="1"/>
</dbReference>
<dbReference type="InterPro" id="IPR050121">
    <property type="entry name" value="Cytochrome_P450_monoxygenase"/>
</dbReference>
<dbReference type="Gene3D" id="1.10.630.10">
    <property type="entry name" value="Cytochrome P450"/>
    <property type="match status" value="1"/>
</dbReference>
<dbReference type="SUPFAM" id="SSF48264">
    <property type="entry name" value="Cytochrome P450"/>
    <property type="match status" value="1"/>
</dbReference>
<reference evidence="2" key="1">
    <citation type="journal article" date="2017" name="Nat. Microbiol.">
        <title>Global analysis of biosynthetic gene clusters reveals vast potential of secondary metabolite production in Penicillium species.</title>
        <authorList>
            <person name="Nielsen J.C."/>
            <person name="Grijseels S."/>
            <person name="Prigent S."/>
            <person name="Ji B."/>
            <person name="Dainat J."/>
            <person name="Nielsen K.F."/>
            <person name="Frisvad J.C."/>
            <person name="Workman M."/>
            <person name="Nielsen J."/>
        </authorList>
    </citation>
    <scope>NUCLEOTIDE SEQUENCE [LARGE SCALE GENOMIC DNA]</scope>
    <source>
        <strain evidence="2">IBT 14082</strain>
    </source>
</reference>
<dbReference type="STRING" id="254877.A0A1V6SK53"/>
<keyword evidence="2" id="KW-1185">Reference proteome</keyword>
<dbReference type="Proteomes" id="UP000191342">
    <property type="component" value="Unassembled WGS sequence"/>
</dbReference>
<dbReference type="GO" id="GO:0016705">
    <property type="term" value="F:oxidoreductase activity, acting on paired donors, with incorporation or reduction of molecular oxygen"/>
    <property type="evidence" value="ECO:0007669"/>
    <property type="project" value="InterPro"/>
</dbReference>
<dbReference type="PANTHER" id="PTHR24305">
    <property type="entry name" value="CYTOCHROME P450"/>
    <property type="match status" value="1"/>
</dbReference>
<dbReference type="GO" id="GO:0004497">
    <property type="term" value="F:monooxygenase activity"/>
    <property type="evidence" value="ECO:0007669"/>
    <property type="project" value="InterPro"/>
</dbReference>
<evidence type="ECO:0008006" key="3">
    <source>
        <dbReference type="Google" id="ProtNLM"/>
    </source>
</evidence>
<sequence>MNEKHALERKKASNMYAMSSLVSYEPFVDKVNGEFMAALAGHAQHGQVFDLFPGYNFTHSIKVCRIEERGKLEYSAVNNVIGANIGAGSDTTGISMSAVIYFLMKHPDCLQKLRDEIETAAGQGNLLKPVTFQGGQKLSCLQATNKEALGLQAQILSRVVPEGGSDIAGRHFSQGAGFKQLR</sequence>
<dbReference type="Pfam" id="PF00067">
    <property type="entry name" value="p450"/>
    <property type="match status" value="1"/>
</dbReference>
<dbReference type="InterPro" id="IPR001128">
    <property type="entry name" value="Cyt_P450"/>
</dbReference>
<evidence type="ECO:0000313" key="2">
    <source>
        <dbReference type="Proteomes" id="UP000191342"/>
    </source>
</evidence>